<proteinExistence type="predicted"/>
<dbReference type="InterPro" id="IPR019887">
    <property type="entry name" value="Tscrpt_reg_AsnC/Lrp_C"/>
</dbReference>
<dbReference type="InterPro" id="IPR011008">
    <property type="entry name" value="Dimeric_a/b-barrel"/>
</dbReference>
<dbReference type="SUPFAM" id="SSF46785">
    <property type="entry name" value="Winged helix' DNA-binding domain"/>
    <property type="match status" value="1"/>
</dbReference>
<name>A0A1M5CLA6_STRHI</name>
<gene>
    <name evidence="6" type="ORF">SAMN05444320_10466</name>
</gene>
<dbReference type="InterPro" id="IPR011991">
    <property type="entry name" value="ArsR-like_HTH"/>
</dbReference>
<dbReference type="GO" id="GO:0005829">
    <property type="term" value="C:cytosol"/>
    <property type="evidence" value="ECO:0007669"/>
    <property type="project" value="TreeGrafter"/>
</dbReference>
<dbReference type="Gene3D" id="1.10.10.10">
    <property type="entry name" value="Winged helix-like DNA-binding domain superfamily/Winged helix DNA-binding domain"/>
    <property type="match status" value="2"/>
</dbReference>
<protein>
    <submittedName>
        <fullName evidence="6">DNA-binding transcriptional regulator, Lrp family</fullName>
    </submittedName>
</protein>
<dbReference type="PRINTS" id="PR00033">
    <property type="entry name" value="HTHASNC"/>
</dbReference>
<feature type="domain" description="HTH asnC-type" evidence="5">
    <location>
        <begin position="7"/>
        <end position="47"/>
    </location>
</feature>
<dbReference type="InterPro" id="IPR000485">
    <property type="entry name" value="AsnC-type_HTH_dom"/>
</dbReference>
<keyword evidence="3" id="KW-0804">Transcription</keyword>
<dbReference type="PANTHER" id="PTHR30154">
    <property type="entry name" value="LEUCINE-RESPONSIVE REGULATORY PROTEIN"/>
    <property type="match status" value="1"/>
</dbReference>
<dbReference type="InterPro" id="IPR036390">
    <property type="entry name" value="WH_DNA-bd_sf"/>
</dbReference>
<dbReference type="InterPro" id="IPR036388">
    <property type="entry name" value="WH-like_DNA-bd_sf"/>
</dbReference>
<evidence type="ECO:0000259" key="5">
    <source>
        <dbReference type="Pfam" id="PF13404"/>
    </source>
</evidence>
<evidence type="ECO:0000313" key="7">
    <source>
        <dbReference type="Proteomes" id="UP000184501"/>
    </source>
</evidence>
<sequence>MAAPAFDELDVAIVDAVRSAPRASWRDLAPVLGVDAATVSRRWSRMRSTGDAWVTAHPAGSATPTCALVEIDCTPGRSGEVADVLAADVAAATVKVTSGARDLLVLAQAPDLDALSAYLLDRVERVPGVRNVRSHLITRSTVESSRWREGALNPEQRRRLRTGTGTRQDRGAVLQDPDRRIVRALNVDGRMSFERLAEHTGLGPVAARRRLTRLAEAGLITFRCDTSRHLSGRAVAAVYFGSLDVRDLESAEERIRALPGVRACNLVAGPYNLIVDARLRSTAEAHDFERTMSQALPTLRIQDRSVVLRPVKLLGRVLDAEGRSVRSVPLLVDDPHATEASLKLPSGHAK</sequence>
<dbReference type="GO" id="GO:0043565">
    <property type="term" value="F:sequence-specific DNA binding"/>
    <property type="evidence" value="ECO:0007669"/>
    <property type="project" value="InterPro"/>
</dbReference>
<dbReference type="GO" id="GO:0043200">
    <property type="term" value="P:response to amino acid"/>
    <property type="evidence" value="ECO:0007669"/>
    <property type="project" value="TreeGrafter"/>
</dbReference>
<dbReference type="Proteomes" id="UP000184501">
    <property type="component" value="Unassembled WGS sequence"/>
</dbReference>
<keyword evidence="2 6" id="KW-0238">DNA-binding</keyword>
<evidence type="ECO:0000256" key="3">
    <source>
        <dbReference type="ARBA" id="ARBA00023163"/>
    </source>
</evidence>
<feature type="domain" description="Transcription regulator AsnC/Lrp ligand binding" evidence="4">
    <location>
        <begin position="245"/>
        <end position="299"/>
    </location>
</feature>
<dbReference type="Pfam" id="PF13404">
    <property type="entry name" value="HTH_AsnC-type"/>
    <property type="match status" value="2"/>
</dbReference>
<evidence type="ECO:0000313" key="6">
    <source>
        <dbReference type="EMBL" id="SHF55212.1"/>
    </source>
</evidence>
<accession>A0A1M5CLA6</accession>
<evidence type="ECO:0000256" key="1">
    <source>
        <dbReference type="ARBA" id="ARBA00023015"/>
    </source>
</evidence>
<dbReference type="SMART" id="SM00344">
    <property type="entry name" value="HTH_ASNC"/>
    <property type="match status" value="1"/>
</dbReference>
<feature type="domain" description="HTH asnC-type" evidence="5">
    <location>
        <begin position="178"/>
        <end position="214"/>
    </location>
</feature>
<dbReference type="OrthoDB" id="4050641at2"/>
<dbReference type="InterPro" id="IPR019888">
    <property type="entry name" value="Tscrpt_reg_AsnC-like"/>
</dbReference>
<dbReference type="EMBL" id="FQVN01000004">
    <property type="protein sequence ID" value="SHF55212.1"/>
    <property type="molecule type" value="Genomic_DNA"/>
</dbReference>
<dbReference type="RefSeq" id="WP_073482906.1">
    <property type="nucleotide sequence ID" value="NZ_FQVN01000004.1"/>
</dbReference>
<keyword evidence="7" id="KW-1185">Reference proteome</keyword>
<evidence type="ECO:0000256" key="2">
    <source>
        <dbReference type="ARBA" id="ARBA00023125"/>
    </source>
</evidence>
<dbReference type="PANTHER" id="PTHR30154:SF34">
    <property type="entry name" value="TRANSCRIPTIONAL REGULATOR AZLB"/>
    <property type="match status" value="1"/>
</dbReference>
<dbReference type="STRING" id="2017.SAMN05444320_10466"/>
<dbReference type="AlphaFoldDB" id="A0A1M5CLA6"/>
<evidence type="ECO:0000259" key="4">
    <source>
        <dbReference type="Pfam" id="PF01037"/>
    </source>
</evidence>
<dbReference type="Pfam" id="PF01037">
    <property type="entry name" value="AsnC_trans_reg"/>
    <property type="match status" value="2"/>
</dbReference>
<dbReference type="SUPFAM" id="SSF54909">
    <property type="entry name" value="Dimeric alpha+beta barrel"/>
    <property type="match status" value="2"/>
</dbReference>
<feature type="domain" description="Transcription regulator AsnC/Lrp ligand binding" evidence="4">
    <location>
        <begin position="69"/>
        <end position="139"/>
    </location>
</feature>
<dbReference type="CDD" id="cd00090">
    <property type="entry name" value="HTH_ARSR"/>
    <property type="match status" value="1"/>
</dbReference>
<organism evidence="6 7">
    <name type="scientific">Streptoalloteichus hindustanus</name>
    <dbReference type="NCBI Taxonomy" id="2017"/>
    <lineage>
        <taxon>Bacteria</taxon>
        <taxon>Bacillati</taxon>
        <taxon>Actinomycetota</taxon>
        <taxon>Actinomycetes</taxon>
        <taxon>Pseudonocardiales</taxon>
        <taxon>Pseudonocardiaceae</taxon>
        <taxon>Streptoalloteichus</taxon>
    </lineage>
</organism>
<keyword evidence="1" id="KW-0805">Transcription regulation</keyword>
<dbReference type="Gene3D" id="3.30.70.920">
    <property type="match status" value="2"/>
</dbReference>
<reference evidence="6 7" key="1">
    <citation type="submission" date="2016-11" db="EMBL/GenBank/DDBJ databases">
        <authorList>
            <person name="Jaros S."/>
            <person name="Januszkiewicz K."/>
            <person name="Wedrychowicz H."/>
        </authorList>
    </citation>
    <scope>NUCLEOTIDE SEQUENCE [LARGE SCALE GENOMIC DNA]</scope>
    <source>
        <strain evidence="6 7">DSM 44523</strain>
    </source>
</reference>